<feature type="domain" description="VWFA" evidence="2">
    <location>
        <begin position="87"/>
        <end position="281"/>
    </location>
</feature>
<dbReference type="CDD" id="cd01467">
    <property type="entry name" value="vWA_BatA_type"/>
    <property type="match status" value="1"/>
</dbReference>
<gene>
    <name evidence="3" type="ORF">IC617_12480</name>
</gene>
<reference evidence="3" key="1">
    <citation type="submission" date="2020-09" db="EMBL/GenBank/DDBJ databases">
        <title>A novel bacterium of genus Neiella, isolated from South China Sea.</title>
        <authorList>
            <person name="Huang H."/>
            <person name="Mo K."/>
            <person name="Hu Y."/>
        </authorList>
    </citation>
    <scope>NUCLEOTIDE SEQUENCE</scope>
    <source>
        <strain evidence="3">HB171785</strain>
    </source>
</reference>
<dbReference type="PANTHER" id="PTHR22550:SF18">
    <property type="entry name" value="VWFA DOMAIN-CONTAINING PROTEIN"/>
    <property type="match status" value="1"/>
</dbReference>
<dbReference type="SMART" id="SM00327">
    <property type="entry name" value="VWA"/>
    <property type="match status" value="1"/>
</dbReference>
<sequence>MITFIWPWLLVLLPLPWLYRRFRAEQPRQTMKLLMPSAMPMVASGATQRHPQLPHIVLALIWLLLVAALARPQWQGEPIGRPLEGRDLMVAVDLSGSMAQQDMQLNGQMVDRLTIVKHVLKDFIERRQGDRIGLVLFADTAYLQAPLTFDRFTVATFLDEAVLGLVGRQTAIGDAIGVSIKQILNQQSEHRVLVLLTDGDNTSGSLAPEEAVKLAQKHNVTIYTVGVGAEVMTRRSLLGTRNINPSADLNEEALQSIAQATGGQYFRATDGQSLEQIYQTIDALEPTASDETFYRPVIDVFFYPLAAAMALALLLMAWQQVANSRWGNKATDLASRRGR</sequence>
<comment type="caution">
    <text evidence="3">The sequence shown here is derived from an EMBL/GenBank/DDBJ whole genome shotgun (WGS) entry which is preliminary data.</text>
</comment>
<dbReference type="InterPro" id="IPR050768">
    <property type="entry name" value="UPF0353/GerABKA_families"/>
</dbReference>
<protein>
    <submittedName>
        <fullName evidence="3">VWA domain-containing protein</fullName>
    </submittedName>
</protein>
<feature type="transmembrane region" description="Helical" evidence="1">
    <location>
        <begin position="300"/>
        <end position="318"/>
    </location>
</feature>
<evidence type="ECO:0000313" key="4">
    <source>
        <dbReference type="Proteomes" id="UP000638014"/>
    </source>
</evidence>
<evidence type="ECO:0000256" key="1">
    <source>
        <dbReference type="SAM" id="Phobius"/>
    </source>
</evidence>
<evidence type="ECO:0000259" key="2">
    <source>
        <dbReference type="PROSITE" id="PS50234"/>
    </source>
</evidence>
<dbReference type="Pfam" id="PF00092">
    <property type="entry name" value="VWA"/>
    <property type="match status" value="1"/>
</dbReference>
<organism evidence="3 4">
    <name type="scientific">Neiella litorisoli</name>
    <dbReference type="NCBI Taxonomy" id="2771431"/>
    <lineage>
        <taxon>Bacteria</taxon>
        <taxon>Pseudomonadati</taxon>
        <taxon>Pseudomonadota</taxon>
        <taxon>Gammaproteobacteria</taxon>
        <taxon>Alteromonadales</taxon>
        <taxon>Echinimonadaceae</taxon>
        <taxon>Neiella</taxon>
    </lineage>
</organism>
<evidence type="ECO:0000313" key="3">
    <source>
        <dbReference type="EMBL" id="MBD1390250.1"/>
    </source>
</evidence>
<keyword evidence="1" id="KW-1133">Transmembrane helix</keyword>
<dbReference type="InterPro" id="IPR002035">
    <property type="entry name" value="VWF_A"/>
</dbReference>
<dbReference type="Proteomes" id="UP000638014">
    <property type="component" value="Unassembled WGS sequence"/>
</dbReference>
<dbReference type="EMBL" id="JACXAF010000016">
    <property type="protein sequence ID" value="MBD1390250.1"/>
    <property type="molecule type" value="Genomic_DNA"/>
</dbReference>
<dbReference type="Gene3D" id="3.40.50.410">
    <property type="entry name" value="von Willebrand factor, type A domain"/>
    <property type="match status" value="1"/>
</dbReference>
<proteinExistence type="predicted"/>
<dbReference type="InterPro" id="IPR033881">
    <property type="entry name" value="vWA_BatA_type"/>
</dbReference>
<dbReference type="AlphaFoldDB" id="A0A8J6R3E8"/>
<dbReference type="RefSeq" id="WP_191145324.1">
    <property type="nucleotide sequence ID" value="NZ_JACXAF010000016.1"/>
</dbReference>
<keyword evidence="4" id="KW-1185">Reference proteome</keyword>
<accession>A0A8J6R3E8</accession>
<name>A0A8J6R3E8_9GAMM</name>
<keyword evidence="1" id="KW-0472">Membrane</keyword>
<dbReference type="InterPro" id="IPR036465">
    <property type="entry name" value="vWFA_dom_sf"/>
</dbReference>
<keyword evidence="1" id="KW-0812">Transmembrane</keyword>
<dbReference type="PANTHER" id="PTHR22550">
    <property type="entry name" value="SPORE GERMINATION PROTEIN"/>
    <property type="match status" value="1"/>
</dbReference>
<dbReference type="SUPFAM" id="SSF53300">
    <property type="entry name" value="vWA-like"/>
    <property type="match status" value="1"/>
</dbReference>
<dbReference type="PROSITE" id="PS50234">
    <property type="entry name" value="VWFA"/>
    <property type="match status" value="1"/>
</dbReference>